<dbReference type="AlphaFoldDB" id="A0A7W7DW44"/>
<proteinExistence type="predicted"/>
<dbReference type="EMBL" id="JACHMS010000001">
    <property type="protein sequence ID" value="MBB4717761.1"/>
    <property type="molecule type" value="Genomic_DNA"/>
</dbReference>
<dbReference type="InterPro" id="IPR013517">
    <property type="entry name" value="FG-GAP"/>
</dbReference>
<evidence type="ECO:0000256" key="1">
    <source>
        <dbReference type="ARBA" id="ARBA00022729"/>
    </source>
</evidence>
<dbReference type="PANTHER" id="PTHR23221:SF7">
    <property type="entry name" value="PHOSPHATIDYLINOSITOL-GLYCAN-SPECIFIC PHOSPHOLIPASE D"/>
    <property type="match status" value="1"/>
</dbReference>
<dbReference type="RefSeq" id="WP_246546260.1">
    <property type="nucleotide sequence ID" value="NZ_JACHMS010000001.1"/>
</dbReference>
<dbReference type="Pfam" id="PF01839">
    <property type="entry name" value="FG-GAP"/>
    <property type="match status" value="2"/>
</dbReference>
<evidence type="ECO:0000256" key="4">
    <source>
        <dbReference type="ARBA" id="ARBA00023180"/>
    </source>
</evidence>
<protein>
    <recommendedName>
        <fullName evidence="7">VCBS repeat-containing protein</fullName>
    </recommendedName>
</protein>
<organism evidence="5 6">
    <name type="scientific">Streptomyces luteogriseus</name>
    <dbReference type="NCBI Taxonomy" id="68233"/>
    <lineage>
        <taxon>Bacteria</taxon>
        <taxon>Bacillati</taxon>
        <taxon>Actinomycetota</taxon>
        <taxon>Actinomycetes</taxon>
        <taxon>Kitasatosporales</taxon>
        <taxon>Streptomycetaceae</taxon>
        <taxon>Streptomyces</taxon>
    </lineage>
</organism>
<keyword evidence="2" id="KW-0677">Repeat</keyword>
<dbReference type="Gene3D" id="2.130.10.130">
    <property type="entry name" value="Integrin alpha, N-terminal"/>
    <property type="match status" value="1"/>
</dbReference>
<gene>
    <name evidence="5" type="ORF">BJ965_007643</name>
</gene>
<reference evidence="5 6" key="1">
    <citation type="submission" date="2020-08" db="EMBL/GenBank/DDBJ databases">
        <title>Sequencing the genomes of 1000 actinobacteria strains.</title>
        <authorList>
            <person name="Klenk H.-P."/>
        </authorList>
    </citation>
    <scope>NUCLEOTIDE SEQUENCE [LARGE SCALE GENOMIC DNA]</scope>
    <source>
        <strain evidence="5 6">DSM 40483</strain>
    </source>
</reference>
<accession>A0A7W7DW44</accession>
<dbReference type="PANTHER" id="PTHR23221">
    <property type="entry name" value="GLYCOSYLPHOSPHATIDYLINOSITOL PHOSPHOLIPASE D"/>
    <property type="match status" value="1"/>
</dbReference>
<dbReference type="InterPro" id="IPR028994">
    <property type="entry name" value="Integrin_alpha_N"/>
</dbReference>
<dbReference type="GO" id="GO:0016787">
    <property type="term" value="F:hydrolase activity"/>
    <property type="evidence" value="ECO:0007669"/>
    <property type="project" value="UniProtKB-KW"/>
</dbReference>
<keyword evidence="6" id="KW-1185">Reference proteome</keyword>
<name>A0A7W7DW44_9ACTN</name>
<keyword evidence="3" id="KW-0378">Hydrolase</keyword>
<dbReference type="SUPFAM" id="SSF69318">
    <property type="entry name" value="Integrin alpha N-terminal domain"/>
    <property type="match status" value="1"/>
</dbReference>
<keyword evidence="1" id="KW-0732">Signal</keyword>
<comment type="caution">
    <text evidence="5">The sequence shown here is derived from an EMBL/GenBank/DDBJ whole genome shotgun (WGS) entry which is preliminary data.</text>
</comment>
<sequence length="161" mass="17148">MSIDDINGDHRADLAVGIPYEALGRASRAGDVLVLRASASGLTTTGAARYSQDTTGTTGSAENNDVFGSQVRLADFNRDGRADLAVSAPYEDRGNCTLWQHFHRQWHVTVPAPSGPAAVRCSVTRSSKVGATFKNLRADTEAGPRRVLNAPIRAGGRDRGR</sequence>
<dbReference type="Proteomes" id="UP000565089">
    <property type="component" value="Unassembled WGS sequence"/>
</dbReference>
<dbReference type="GeneID" id="95799763"/>
<evidence type="ECO:0000313" key="5">
    <source>
        <dbReference type="EMBL" id="MBB4717761.1"/>
    </source>
</evidence>
<keyword evidence="4" id="KW-0325">Glycoprotein</keyword>
<evidence type="ECO:0000313" key="6">
    <source>
        <dbReference type="Proteomes" id="UP000565089"/>
    </source>
</evidence>
<dbReference type="InterPro" id="IPR013519">
    <property type="entry name" value="Int_alpha_beta-p"/>
</dbReference>
<evidence type="ECO:0008006" key="7">
    <source>
        <dbReference type="Google" id="ProtNLM"/>
    </source>
</evidence>
<evidence type="ECO:0000256" key="3">
    <source>
        <dbReference type="ARBA" id="ARBA00022801"/>
    </source>
</evidence>
<dbReference type="SMART" id="SM00191">
    <property type="entry name" value="Int_alpha"/>
    <property type="match status" value="2"/>
</dbReference>
<evidence type="ECO:0000256" key="2">
    <source>
        <dbReference type="ARBA" id="ARBA00022737"/>
    </source>
</evidence>